<gene>
    <name evidence="7" type="primary">LOC109715626</name>
    <name evidence="4" type="ORF">ACMD2_09691</name>
</gene>
<feature type="domain" description="C2H2-type" evidence="3">
    <location>
        <begin position="43"/>
        <end position="70"/>
    </location>
</feature>
<dbReference type="PANTHER" id="PTHR45730">
    <property type="entry name" value="ZINC FINGER PROTEIN JAGGED"/>
    <property type="match status" value="1"/>
</dbReference>
<accession>A0A199VTF7</accession>
<dbReference type="AlphaFoldDB" id="A0A199VTF7"/>
<feature type="compositionally biased region" description="Low complexity" evidence="2">
    <location>
        <begin position="13"/>
        <end position="27"/>
    </location>
</feature>
<evidence type="ECO:0000313" key="6">
    <source>
        <dbReference type="Proteomes" id="UP000515123"/>
    </source>
</evidence>
<dbReference type="InterPro" id="IPR036236">
    <property type="entry name" value="Znf_C2H2_sf"/>
</dbReference>
<dbReference type="GO" id="GO:0008270">
    <property type="term" value="F:zinc ion binding"/>
    <property type="evidence" value="ECO:0007669"/>
    <property type="project" value="UniProtKB-KW"/>
</dbReference>
<feature type="compositionally biased region" description="Basic residues" evidence="2">
    <location>
        <begin position="170"/>
        <end position="180"/>
    </location>
</feature>
<dbReference type="EMBL" id="LSRQ01000921">
    <property type="protein sequence ID" value="OAY80206.1"/>
    <property type="molecule type" value="Genomic_DNA"/>
</dbReference>
<dbReference type="InterPro" id="IPR045320">
    <property type="entry name" value="JAGGED/SL1-like"/>
</dbReference>
<keyword evidence="6" id="KW-1185">Reference proteome</keyword>
<dbReference type="OrthoDB" id="1915958at2759"/>
<dbReference type="SUPFAM" id="SSF57667">
    <property type="entry name" value="beta-beta-alpha zinc fingers"/>
    <property type="match status" value="1"/>
</dbReference>
<dbReference type="PANTHER" id="PTHR45730:SF101">
    <property type="entry name" value="C2H2-TYPE DOMAIN-CONTAINING PROTEIN"/>
    <property type="match status" value="1"/>
</dbReference>
<keyword evidence="1" id="KW-0863">Zinc-finger</keyword>
<feature type="region of interest" description="Disordered" evidence="2">
    <location>
        <begin position="1"/>
        <end position="36"/>
    </location>
</feature>
<dbReference type="InterPro" id="IPR013087">
    <property type="entry name" value="Znf_C2H2_type"/>
</dbReference>
<feature type="region of interest" description="Disordered" evidence="2">
    <location>
        <begin position="170"/>
        <end position="214"/>
    </location>
</feature>
<organism evidence="4 5">
    <name type="scientific">Ananas comosus</name>
    <name type="common">Pineapple</name>
    <name type="synonym">Ananas ananas</name>
    <dbReference type="NCBI Taxonomy" id="4615"/>
    <lineage>
        <taxon>Eukaryota</taxon>
        <taxon>Viridiplantae</taxon>
        <taxon>Streptophyta</taxon>
        <taxon>Embryophyta</taxon>
        <taxon>Tracheophyta</taxon>
        <taxon>Spermatophyta</taxon>
        <taxon>Magnoliopsida</taxon>
        <taxon>Liliopsida</taxon>
        <taxon>Poales</taxon>
        <taxon>Bromeliaceae</taxon>
        <taxon>Bromelioideae</taxon>
        <taxon>Ananas</taxon>
    </lineage>
</organism>
<evidence type="ECO:0000256" key="2">
    <source>
        <dbReference type="SAM" id="MobiDB-lite"/>
    </source>
</evidence>
<keyword evidence="1" id="KW-0479">Metal-binding</keyword>
<evidence type="ECO:0000313" key="5">
    <source>
        <dbReference type="Proteomes" id="UP000092600"/>
    </source>
</evidence>
<evidence type="ECO:0000256" key="1">
    <source>
        <dbReference type="PROSITE-ProRule" id="PRU00042"/>
    </source>
</evidence>
<feature type="compositionally biased region" description="Pro residues" evidence="2">
    <location>
        <begin position="1"/>
        <end position="12"/>
    </location>
</feature>
<proteinExistence type="predicted"/>
<dbReference type="RefSeq" id="XP_020096321.1">
    <property type="nucleotide sequence ID" value="XM_020240732.1"/>
</dbReference>
<evidence type="ECO:0000313" key="4">
    <source>
        <dbReference type="EMBL" id="OAY80206.1"/>
    </source>
</evidence>
<keyword evidence="1" id="KW-0862">Zinc</keyword>
<dbReference type="GO" id="GO:0003700">
    <property type="term" value="F:DNA-binding transcription factor activity"/>
    <property type="evidence" value="ECO:0007669"/>
    <property type="project" value="InterPro"/>
</dbReference>
<dbReference type="STRING" id="4615.A0A199VTF7"/>
<sequence length="214" mass="22848">MEPPPAPAPPSAPSLSLALSAAGSPTAAEEEKEDHRGADVKLFPCLFCNKKFLKSQALGGHQNAHKKERSVGGLQSDLDLYLPPAYPTAGPTAFQLASHSCRSAPPAYDGGSSCFWGYANSSYAAAGGTARFAAHLPLLASVSSNRAMSAAADPPVGPDELFDLLNWQRGSHHHHHHPHHSNVDPSLPPPRQNQHQHQQNSSEDEPELDLTLRL</sequence>
<feature type="compositionally biased region" description="Low complexity" evidence="2">
    <location>
        <begin position="192"/>
        <end position="201"/>
    </location>
</feature>
<dbReference type="Proteomes" id="UP000092600">
    <property type="component" value="Unassembled WGS sequence"/>
</dbReference>
<dbReference type="Gene3D" id="3.30.160.60">
    <property type="entry name" value="Classic Zinc Finger"/>
    <property type="match status" value="1"/>
</dbReference>
<name>A0A199VTF7_ANACO</name>
<protein>
    <submittedName>
        <fullName evidence="7">Zinc finger protein 4-like</fullName>
    </submittedName>
    <submittedName>
        <fullName evidence="4">Zinc finger protein KNUCKLES</fullName>
    </submittedName>
</protein>
<evidence type="ECO:0000313" key="7">
    <source>
        <dbReference type="RefSeq" id="XP_020096321.1"/>
    </source>
</evidence>
<dbReference type="Gramene" id="Aco008731.1.mrna1">
    <property type="protein sequence ID" value="Aco008731.1.mrna1.cds1"/>
    <property type="gene ID" value="Aco008731.1.path1"/>
</dbReference>
<dbReference type="PROSITE" id="PS50157">
    <property type="entry name" value="ZINC_FINGER_C2H2_2"/>
    <property type="match status" value="1"/>
</dbReference>
<evidence type="ECO:0000259" key="3">
    <source>
        <dbReference type="PROSITE" id="PS50157"/>
    </source>
</evidence>
<reference evidence="4 5" key="1">
    <citation type="journal article" date="2016" name="DNA Res.">
        <title>The draft genome of MD-2 pineapple using hybrid error correction of long reads.</title>
        <authorList>
            <person name="Redwan R.M."/>
            <person name="Saidin A."/>
            <person name="Kumar S.V."/>
        </authorList>
    </citation>
    <scope>NUCLEOTIDE SEQUENCE [LARGE SCALE GENOMIC DNA]</scope>
    <source>
        <strain evidence="5">cv. MD2</strain>
        <tissue evidence="4">Leaf</tissue>
    </source>
</reference>
<dbReference type="PROSITE" id="PS00028">
    <property type="entry name" value="ZINC_FINGER_C2H2_1"/>
    <property type="match status" value="1"/>
</dbReference>
<reference evidence="7" key="2">
    <citation type="submission" date="2025-04" db="UniProtKB">
        <authorList>
            <consortium name="RefSeq"/>
        </authorList>
    </citation>
    <scope>IDENTIFICATION</scope>
    <source>
        <tissue evidence="7">Leaf</tissue>
    </source>
</reference>
<dbReference type="GeneID" id="109715626"/>
<dbReference type="Proteomes" id="UP000515123">
    <property type="component" value="Linkage group 9"/>
</dbReference>